<dbReference type="InterPro" id="IPR011466">
    <property type="entry name" value="DUF1572"/>
</dbReference>
<organism evidence="1 2">
    <name type="scientific">Hymenobacter metallicola</name>
    <dbReference type="NCBI Taxonomy" id="2563114"/>
    <lineage>
        <taxon>Bacteria</taxon>
        <taxon>Pseudomonadati</taxon>
        <taxon>Bacteroidota</taxon>
        <taxon>Cytophagia</taxon>
        <taxon>Cytophagales</taxon>
        <taxon>Hymenobacteraceae</taxon>
        <taxon>Hymenobacter</taxon>
    </lineage>
</organism>
<dbReference type="EMBL" id="SRMB01000001">
    <property type="protein sequence ID" value="TGE27984.1"/>
    <property type="molecule type" value="Genomic_DNA"/>
</dbReference>
<dbReference type="InterPro" id="IPR034660">
    <property type="entry name" value="DinB/YfiT-like"/>
</dbReference>
<sequence length="190" mass="21105">MSTTDTLGLAVLATLRHNFTTYKTLTERALAQLTTAEWLVEPAPGANSAAVIVQHMSGNLRSRFTDFLTTDGEKPDRQRDQEFVQPSTEAEVEALQQRWHATWPILFALLDSLQPADLLRTVTIRGESHTALAALERQATHYAYHSGQVVQLAKQLRGAAWQTLSVPRGQSEQFNQQMRARLNPTAPSGV</sequence>
<protein>
    <submittedName>
        <fullName evidence="1">DUF1572 domain-containing protein</fullName>
    </submittedName>
</protein>
<dbReference type="RefSeq" id="WP_135391357.1">
    <property type="nucleotide sequence ID" value="NZ_SRMB01000001.1"/>
</dbReference>
<dbReference type="AlphaFoldDB" id="A0A4Z0QE70"/>
<reference evidence="1 2" key="1">
    <citation type="submission" date="2019-04" db="EMBL/GenBank/DDBJ databases">
        <authorList>
            <person name="Feng G."/>
            <person name="Zhang J."/>
            <person name="Zhu H."/>
        </authorList>
    </citation>
    <scope>NUCLEOTIDE SEQUENCE [LARGE SCALE GENOMIC DNA]</scope>
    <source>
        <strain evidence="1 2">9PBR-1</strain>
    </source>
</reference>
<evidence type="ECO:0000313" key="1">
    <source>
        <dbReference type="EMBL" id="TGE27984.1"/>
    </source>
</evidence>
<comment type="caution">
    <text evidence="1">The sequence shown here is derived from an EMBL/GenBank/DDBJ whole genome shotgun (WGS) entry which is preliminary data.</text>
</comment>
<name>A0A4Z0QE70_9BACT</name>
<evidence type="ECO:0000313" key="2">
    <source>
        <dbReference type="Proteomes" id="UP000298471"/>
    </source>
</evidence>
<gene>
    <name evidence="1" type="ORF">E5K02_00535</name>
</gene>
<dbReference type="Proteomes" id="UP000298471">
    <property type="component" value="Unassembled WGS sequence"/>
</dbReference>
<proteinExistence type="predicted"/>
<dbReference type="Gene3D" id="1.20.120.450">
    <property type="entry name" value="dinb family like domain"/>
    <property type="match status" value="1"/>
</dbReference>
<accession>A0A4Z0QE70</accession>
<keyword evidence="2" id="KW-1185">Reference proteome</keyword>
<dbReference type="SUPFAM" id="SSF109854">
    <property type="entry name" value="DinB/YfiT-like putative metalloenzymes"/>
    <property type="match status" value="1"/>
</dbReference>
<dbReference type="Pfam" id="PF07609">
    <property type="entry name" value="DUF1572"/>
    <property type="match status" value="1"/>
</dbReference>
<dbReference type="OrthoDB" id="68731at2"/>